<name>A0A8S5T845_9CAUD</name>
<dbReference type="EMBL" id="BK032770">
    <property type="protein sequence ID" value="DAF59425.1"/>
    <property type="molecule type" value="Genomic_DNA"/>
</dbReference>
<protein>
    <submittedName>
        <fullName evidence="2">Major capsid protein</fullName>
    </submittedName>
</protein>
<proteinExistence type="predicted"/>
<evidence type="ECO:0000313" key="2">
    <source>
        <dbReference type="EMBL" id="DAF59425.1"/>
    </source>
</evidence>
<evidence type="ECO:0000259" key="1">
    <source>
        <dbReference type="Pfam" id="PF21703"/>
    </source>
</evidence>
<feature type="domain" description="Capsid Gp10A/Gp10B-like" evidence="1">
    <location>
        <begin position="60"/>
        <end position="328"/>
    </location>
</feature>
<dbReference type="Pfam" id="PF21703">
    <property type="entry name" value="Gp10A-like"/>
    <property type="match status" value="1"/>
</dbReference>
<reference evidence="2" key="1">
    <citation type="journal article" date="2021" name="Proc. Natl. Acad. Sci. U.S.A.">
        <title>A Catalog of Tens of Thousands of Viruses from Human Metagenomes Reveals Hidden Associations with Chronic Diseases.</title>
        <authorList>
            <person name="Tisza M.J."/>
            <person name="Buck C.B."/>
        </authorList>
    </citation>
    <scope>NUCLEOTIDE SEQUENCE</scope>
    <source>
        <strain evidence="2">CtIZM3</strain>
    </source>
</reference>
<sequence length="337" mass="36015">MATNIVISSPGLDTNDASAGRIKMFLTQFAGEVLKAYRRSRKTLGRHVERTIANGKAAEFPVMGRKVANYLAPGENLDDKRQAEQQTSVKILIDGLLTSDCLITDLDDAMNHYDVRSEYSYQIGEALAMAADGGVLAEIAKMAVADKELLTGLGKGKIVSRQVEGGLSSESEALGKAIISELLEIKTAMSNNFVPNEGRVCYMLPVAVNALVASKDAINKDFGAVATITDATVTRIAGIDIVEVPHLTAGGITKTDNGTPEGLIQGTGHVFPKEYKDKCAFLVAHRSTVGTLTLKSFQLEHGRRIEYQADQIVGKYAMGHGGLRPEAAFMGVIETAG</sequence>
<organism evidence="2">
    <name type="scientific">Caudovirales sp. ctIZM3</name>
    <dbReference type="NCBI Taxonomy" id="2827633"/>
    <lineage>
        <taxon>Viruses</taxon>
        <taxon>Duplodnaviria</taxon>
        <taxon>Heunggongvirae</taxon>
        <taxon>Uroviricota</taxon>
        <taxon>Caudoviricetes</taxon>
    </lineage>
</organism>
<accession>A0A8S5T845</accession>
<dbReference type="InterPro" id="IPR049301">
    <property type="entry name" value="Capsid_Gp10A/Gp10B-like_dom"/>
</dbReference>